<evidence type="ECO:0000259" key="2">
    <source>
        <dbReference type="Pfam" id="PF08376"/>
    </source>
</evidence>
<feature type="domain" description="Nitrate/nitrite sensing protein" evidence="2">
    <location>
        <begin position="51"/>
        <end position="287"/>
    </location>
</feature>
<evidence type="ECO:0000256" key="1">
    <source>
        <dbReference type="SAM" id="Phobius"/>
    </source>
</evidence>
<gene>
    <name evidence="3" type="ORF">PhaeoP88_02790</name>
</gene>
<evidence type="ECO:0000313" key="4">
    <source>
        <dbReference type="Proteomes" id="UP000236447"/>
    </source>
</evidence>
<dbReference type="Proteomes" id="UP000236447">
    <property type="component" value="Chromosome"/>
</dbReference>
<proteinExistence type="predicted"/>
<dbReference type="InterPro" id="IPR013587">
    <property type="entry name" value="Nitrate/nitrite_sensing"/>
</dbReference>
<name>A0A2I7KC11_9RHOB</name>
<dbReference type="Pfam" id="PF08376">
    <property type="entry name" value="NIT"/>
    <property type="match status" value="1"/>
</dbReference>
<protein>
    <submittedName>
        <fullName evidence="3">Nitrate-and nitrite sensing domain-containing protein</fullName>
    </submittedName>
</protein>
<feature type="transmembrane region" description="Helical" evidence="1">
    <location>
        <begin position="305"/>
        <end position="324"/>
    </location>
</feature>
<dbReference type="RefSeq" id="WP_102883948.1">
    <property type="nucleotide sequence ID" value="NZ_CP010725.1"/>
</dbReference>
<dbReference type="AlphaFoldDB" id="A0A2I7KC11"/>
<keyword evidence="1" id="KW-0812">Transmembrane</keyword>
<keyword evidence="1" id="KW-1133">Transmembrane helix</keyword>
<sequence>MPLRIVVLFVVTPLFLLVGYFAYSEIVKQRALHMRSGHTAQTARADSAISDMIHELQRERGFSVGYVSSDGLTFPDELTQQRDRTDQTIASALSGIDLIAVDHREEFDRVVACLQTLTHVRQRIDGWDENGQRIIEEVINSYTRLIDPLLALAQASTGSDRSTEYHALRQARFLISSAKEKAGLERATGAAGVVMVYSLSMQEELTSLRREQLATLSEVDAIKGSSAWLPTLQRTRQYVALDDLHEIILSADATTDSLPFTRTQWFAASTAWIDLLRQEEAAVTAELVFLASQLEQETASQLTELIWFSVFAAFTAAAFVVVALK</sequence>
<dbReference type="EMBL" id="CP010725">
    <property type="protein sequence ID" value="AUR00133.1"/>
    <property type="molecule type" value="Genomic_DNA"/>
</dbReference>
<keyword evidence="1" id="KW-0472">Membrane</keyword>
<accession>A0A2I7KC11</accession>
<evidence type="ECO:0000313" key="3">
    <source>
        <dbReference type="EMBL" id="AUR00133.1"/>
    </source>
</evidence>
<reference evidence="3 4" key="1">
    <citation type="journal article" date="2017" name="Front. Microbiol.">
        <title>Phaeobacter piscinae sp. nov., a species of the Roseobacter group and potential aquaculture probiont.</title>
        <authorList>
            <person name="Sonnenschein E.C."/>
            <person name="Phippen C.B.W."/>
            <person name="Nielsen K.F."/>
            <person name="Mateiu R.V."/>
            <person name="Melchiorsen J."/>
            <person name="Gram L."/>
            <person name="Overmann J."/>
            <person name="Freese H.M."/>
        </authorList>
    </citation>
    <scope>NUCLEOTIDE SEQUENCE [LARGE SCALE GENOMIC DNA]</scope>
    <source>
        <strain evidence="3 4">P88</strain>
    </source>
</reference>
<reference evidence="3 4" key="2">
    <citation type="journal article" date="2017" name="Genome Biol. Evol.">
        <title>Trajectories and Drivers of Genome Evolution in Surface-Associated Marine Phaeobacter.</title>
        <authorList>
            <person name="Freese H.M."/>
            <person name="Sikorski J."/>
            <person name="Bunk B."/>
            <person name="Scheuner C."/>
            <person name="Meier-Kolthoff J.P."/>
            <person name="Sproer C."/>
            <person name="Gram L."/>
            <person name="Overmann J."/>
        </authorList>
    </citation>
    <scope>NUCLEOTIDE SEQUENCE [LARGE SCALE GENOMIC DNA]</scope>
    <source>
        <strain evidence="3 4">P88</strain>
    </source>
</reference>
<organism evidence="3 4">
    <name type="scientific">Phaeobacter inhibens</name>
    <dbReference type="NCBI Taxonomy" id="221822"/>
    <lineage>
        <taxon>Bacteria</taxon>
        <taxon>Pseudomonadati</taxon>
        <taxon>Pseudomonadota</taxon>
        <taxon>Alphaproteobacteria</taxon>
        <taxon>Rhodobacterales</taxon>
        <taxon>Roseobacteraceae</taxon>
        <taxon>Phaeobacter</taxon>
    </lineage>
</organism>